<feature type="transmembrane region" description="Helical" evidence="1">
    <location>
        <begin position="92"/>
        <end position="117"/>
    </location>
</feature>
<gene>
    <name evidence="2" type="ORF">QR680_010216</name>
</gene>
<feature type="transmembrane region" description="Helical" evidence="1">
    <location>
        <begin position="138"/>
        <end position="163"/>
    </location>
</feature>
<feature type="transmembrane region" description="Helical" evidence="1">
    <location>
        <begin position="264"/>
        <end position="288"/>
    </location>
</feature>
<keyword evidence="3" id="KW-1185">Reference proteome</keyword>
<protein>
    <submittedName>
        <fullName evidence="2">Uncharacterized protein</fullName>
    </submittedName>
</protein>
<feature type="transmembrane region" description="Helical" evidence="1">
    <location>
        <begin position="231"/>
        <end position="252"/>
    </location>
</feature>
<name>A0AA39MAA1_9BILA</name>
<dbReference type="Proteomes" id="UP001175271">
    <property type="component" value="Unassembled WGS sequence"/>
</dbReference>
<feature type="transmembrane region" description="Helical" evidence="1">
    <location>
        <begin position="183"/>
        <end position="210"/>
    </location>
</feature>
<evidence type="ECO:0000313" key="2">
    <source>
        <dbReference type="EMBL" id="KAK0427411.1"/>
    </source>
</evidence>
<accession>A0AA39MAA1</accession>
<evidence type="ECO:0000313" key="3">
    <source>
        <dbReference type="Proteomes" id="UP001175271"/>
    </source>
</evidence>
<dbReference type="Pfam" id="PF10318">
    <property type="entry name" value="7TM_GPCR_Srh"/>
    <property type="match status" value="1"/>
</dbReference>
<proteinExistence type="predicted"/>
<evidence type="ECO:0000256" key="1">
    <source>
        <dbReference type="SAM" id="Phobius"/>
    </source>
</evidence>
<dbReference type="EMBL" id="JAUCMV010000001">
    <property type="protein sequence ID" value="KAK0427411.1"/>
    <property type="molecule type" value="Genomic_DNA"/>
</dbReference>
<dbReference type="InterPro" id="IPR019422">
    <property type="entry name" value="7TM_GPCR_serpentine_rcpt_Srh"/>
</dbReference>
<keyword evidence="1" id="KW-1133">Transmembrane helix</keyword>
<keyword evidence="1" id="KW-0812">Transmembrane</keyword>
<reference evidence="2" key="1">
    <citation type="submission" date="2023-06" db="EMBL/GenBank/DDBJ databases">
        <title>Genomic analysis of the entomopathogenic nematode Steinernema hermaphroditum.</title>
        <authorList>
            <person name="Schwarz E.M."/>
            <person name="Heppert J.K."/>
            <person name="Baniya A."/>
            <person name="Schwartz H.T."/>
            <person name="Tan C.-H."/>
            <person name="Antoshechkin I."/>
            <person name="Sternberg P.W."/>
            <person name="Goodrich-Blair H."/>
            <person name="Dillman A.R."/>
        </authorList>
    </citation>
    <scope>NUCLEOTIDE SEQUENCE</scope>
    <source>
        <strain evidence="2">PS9179</strain>
        <tissue evidence="2">Whole animal</tissue>
    </source>
</reference>
<dbReference type="SUPFAM" id="SSF81321">
    <property type="entry name" value="Family A G protein-coupled receptor-like"/>
    <property type="match status" value="1"/>
</dbReference>
<feature type="transmembrane region" description="Helical" evidence="1">
    <location>
        <begin position="46"/>
        <end position="65"/>
    </location>
</feature>
<comment type="caution">
    <text evidence="2">The sequence shown here is derived from an EMBL/GenBank/DDBJ whole genome shotgun (WGS) entry which is preliminary data.</text>
</comment>
<keyword evidence="1" id="KW-0472">Membrane</keyword>
<organism evidence="2 3">
    <name type="scientific">Steinernema hermaphroditum</name>
    <dbReference type="NCBI Taxonomy" id="289476"/>
    <lineage>
        <taxon>Eukaryota</taxon>
        <taxon>Metazoa</taxon>
        <taxon>Ecdysozoa</taxon>
        <taxon>Nematoda</taxon>
        <taxon>Chromadorea</taxon>
        <taxon>Rhabditida</taxon>
        <taxon>Tylenchina</taxon>
        <taxon>Panagrolaimomorpha</taxon>
        <taxon>Strongyloidoidea</taxon>
        <taxon>Steinernematidae</taxon>
        <taxon>Steinernema</taxon>
    </lineage>
</organism>
<sequence>MASDFFSHELYVTLLPIEGGLFMCVSTFCSYAIIRKTPPSIRAHKYYFLYLNTSYQVLFFFLTLFGPIELDILQSGAISVEFSGAVQYLGSAWGYVELFFCCLSVVCVVNAIFVSFLNRYCQVCHPKSFYSRSSWWQITISMGLSAIVGPVAAAMFVLSIRLYSDVTATSTDSEIVFSSSALFDVFLALGVCYIALVVLLSGGFILRVIWKLSQVAQVSKRTREMQKMLTITMLMSAAIPLVFGAIPIFLGVYALTTSAAKSLIIFRIIFCTCTVLGILNSAATLLLVKPYRDFMWCCLKLKKPNKVVSIMVTKVY</sequence>
<feature type="transmembrane region" description="Helical" evidence="1">
    <location>
        <begin position="12"/>
        <end position="34"/>
    </location>
</feature>
<dbReference type="AlphaFoldDB" id="A0AA39MAA1"/>